<accession>A0AA35SUR1</accession>
<evidence type="ECO:0000256" key="3">
    <source>
        <dbReference type="ARBA" id="ARBA00023027"/>
    </source>
</evidence>
<protein>
    <submittedName>
        <fullName evidence="5">NAD-dependent glucose-6-phosphate dehydrogenase</fullName>
    </submittedName>
</protein>
<proteinExistence type="inferred from homology"/>
<dbReference type="PANTHER" id="PTHR43103">
    <property type="entry name" value="NUCLEOSIDE-DIPHOSPHATE-SUGAR EPIMERASE"/>
    <property type="match status" value="1"/>
</dbReference>
<dbReference type="Pfam" id="PF01370">
    <property type="entry name" value="Epimerase"/>
    <property type="match status" value="1"/>
</dbReference>
<dbReference type="GO" id="GO:0016491">
    <property type="term" value="F:oxidoreductase activity"/>
    <property type="evidence" value="ECO:0007669"/>
    <property type="project" value="UniProtKB-KW"/>
</dbReference>
<dbReference type="Gene3D" id="3.40.50.720">
    <property type="entry name" value="NAD(P)-binding Rossmann-like Domain"/>
    <property type="match status" value="1"/>
</dbReference>
<dbReference type="SUPFAM" id="SSF51735">
    <property type="entry name" value="NAD(P)-binding Rossmann-fold domains"/>
    <property type="match status" value="1"/>
</dbReference>
<comment type="similarity">
    <text evidence="1">Belongs to the NAD(P)-dependent epimerase/dehydratase family.</text>
</comment>
<dbReference type="PANTHER" id="PTHR43103:SF5">
    <property type="entry name" value="4-EPIMERASE, PUTATIVE (AFU_ORTHOLOGUE AFUA_7G00360)-RELATED"/>
    <property type="match status" value="1"/>
</dbReference>
<dbReference type="AlphaFoldDB" id="A0AA35SUR1"/>
<dbReference type="CDD" id="cd08946">
    <property type="entry name" value="SDR_e"/>
    <property type="match status" value="1"/>
</dbReference>
<organism evidence="5 6">
    <name type="scientific">Geodia barretti</name>
    <name type="common">Barrett's horny sponge</name>
    <dbReference type="NCBI Taxonomy" id="519541"/>
    <lineage>
        <taxon>Eukaryota</taxon>
        <taxon>Metazoa</taxon>
        <taxon>Porifera</taxon>
        <taxon>Demospongiae</taxon>
        <taxon>Heteroscleromorpha</taxon>
        <taxon>Tetractinellida</taxon>
        <taxon>Astrophorina</taxon>
        <taxon>Geodiidae</taxon>
        <taxon>Geodia</taxon>
    </lineage>
</organism>
<evidence type="ECO:0000256" key="2">
    <source>
        <dbReference type="ARBA" id="ARBA00023002"/>
    </source>
</evidence>
<comment type="caution">
    <text evidence="5">The sequence shown here is derived from an EMBL/GenBank/DDBJ whole genome shotgun (WGS) entry which is preliminary data.</text>
</comment>
<keyword evidence="3" id="KW-0520">NAD</keyword>
<dbReference type="InterPro" id="IPR001509">
    <property type="entry name" value="Epimerase_deHydtase"/>
</dbReference>
<evidence type="ECO:0000313" key="6">
    <source>
        <dbReference type="Proteomes" id="UP001174909"/>
    </source>
</evidence>
<evidence type="ECO:0000259" key="4">
    <source>
        <dbReference type="Pfam" id="PF01370"/>
    </source>
</evidence>
<name>A0AA35SUR1_GEOBA</name>
<evidence type="ECO:0000313" key="5">
    <source>
        <dbReference type="EMBL" id="CAI8035732.1"/>
    </source>
</evidence>
<sequence length="172" mass="19001">MRILVTGAAGAVGTAVVKGMKDRYSLRGFDHVPMPDIEDAIVGDVTDFNTVLKATQDMEAVIHLAGNPSGGAPWEDILQNNIIGTYNVFEAARQNGVRRIAFASRAGLLAPYPKDIMRTVDMTPRPETYYSISKVFGESLGYMYSARFDMEFVAVRIGNFKRDRDLPTHPIN</sequence>
<keyword evidence="2" id="KW-0560">Oxidoreductase</keyword>
<reference evidence="5" key="1">
    <citation type="submission" date="2023-03" db="EMBL/GenBank/DDBJ databases">
        <authorList>
            <person name="Steffen K."/>
            <person name="Cardenas P."/>
        </authorList>
    </citation>
    <scope>NUCLEOTIDE SEQUENCE</scope>
</reference>
<dbReference type="InterPro" id="IPR036291">
    <property type="entry name" value="NAD(P)-bd_dom_sf"/>
</dbReference>
<dbReference type="Proteomes" id="UP001174909">
    <property type="component" value="Unassembled WGS sequence"/>
</dbReference>
<dbReference type="EMBL" id="CASHTH010002825">
    <property type="protein sequence ID" value="CAI8035732.1"/>
    <property type="molecule type" value="Genomic_DNA"/>
</dbReference>
<feature type="domain" description="NAD-dependent epimerase/dehydratase" evidence="4">
    <location>
        <begin position="3"/>
        <end position="159"/>
    </location>
</feature>
<gene>
    <name evidence="5" type="ORF">GBAR_LOCUS20034</name>
</gene>
<keyword evidence="6" id="KW-1185">Reference proteome</keyword>
<evidence type="ECO:0000256" key="1">
    <source>
        <dbReference type="ARBA" id="ARBA00007637"/>
    </source>
</evidence>